<evidence type="ECO:0000256" key="6">
    <source>
        <dbReference type="ARBA" id="ARBA00023054"/>
    </source>
</evidence>
<dbReference type="Proteomes" id="UP000494163">
    <property type="component" value="Chromosome 2R"/>
</dbReference>
<feature type="compositionally biased region" description="Low complexity" evidence="9">
    <location>
        <begin position="405"/>
        <end position="416"/>
    </location>
</feature>
<dbReference type="AlphaFoldDB" id="A0A0M5J7C3"/>
<dbReference type="OrthoDB" id="6343844at2759"/>
<protein>
    <submittedName>
        <fullName evidence="11">Key</fullName>
    </submittedName>
</protein>
<feature type="coiled-coil region" evidence="8">
    <location>
        <begin position="270"/>
        <end position="339"/>
    </location>
</feature>
<proteinExistence type="predicted"/>
<name>A0A0M5J7C3_DROBS</name>
<dbReference type="PROSITE" id="PS51801">
    <property type="entry name" value="ZF_CCHC_NOA"/>
    <property type="match status" value="1"/>
</dbReference>
<dbReference type="InterPro" id="IPR034735">
    <property type="entry name" value="NEMO_ZF"/>
</dbReference>
<feature type="coiled-coil region" evidence="8">
    <location>
        <begin position="130"/>
        <end position="242"/>
    </location>
</feature>
<evidence type="ECO:0000256" key="8">
    <source>
        <dbReference type="SAM" id="Coils"/>
    </source>
</evidence>
<dbReference type="GO" id="GO:0005634">
    <property type="term" value="C:nucleus"/>
    <property type="evidence" value="ECO:0007669"/>
    <property type="project" value="TreeGrafter"/>
</dbReference>
<evidence type="ECO:0000259" key="10">
    <source>
        <dbReference type="PROSITE" id="PS51801"/>
    </source>
</evidence>
<evidence type="ECO:0000256" key="4">
    <source>
        <dbReference type="ARBA" id="ARBA00022771"/>
    </source>
</evidence>
<dbReference type="PANTHER" id="PTHR31553">
    <property type="entry name" value="NF-KAPPA-B ESSENTIAL MODULATOR"/>
    <property type="match status" value="1"/>
</dbReference>
<evidence type="ECO:0000256" key="3">
    <source>
        <dbReference type="ARBA" id="ARBA00022723"/>
    </source>
</evidence>
<dbReference type="GO" id="GO:0043122">
    <property type="term" value="P:regulation of canonical NF-kappaB signal transduction"/>
    <property type="evidence" value="ECO:0007669"/>
    <property type="project" value="TreeGrafter"/>
</dbReference>
<keyword evidence="2" id="KW-0963">Cytoplasm</keyword>
<dbReference type="Pfam" id="PF16516">
    <property type="entry name" value="CC2-LZ"/>
    <property type="match status" value="1"/>
</dbReference>
<dbReference type="Gene3D" id="1.20.5.990">
    <property type="entry name" value="Nemo cc2-lz domain - 1d5 darpin complex"/>
    <property type="match status" value="1"/>
</dbReference>
<feature type="region of interest" description="Disordered" evidence="9">
    <location>
        <begin position="398"/>
        <end position="423"/>
    </location>
</feature>
<dbReference type="GO" id="GO:0008270">
    <property type="term" value="F:zinc ion binding"/>
    <property type="evidence" value="ECO:0007669"/>
    <property type="project" value="UniProtKB-KW"/>
</dbReference>
<evidence type="ECO:0000256" key="9">
    <source>
        <dbReference type="SAM" id="MobiDB-lite"/>
    </source>
</evidence>
<keyword evidence="6 8" id="KW-0175">Coiled coil</keyword>
<evidence type="ECO:0000256" key="5">
    <source>
        <dbReference type="ARBA" id="ARBA00022833"/>
    </source>
</evidence>
<dbReference type="OMA" id="VAMRKNF"/>
<sequence>MLISYTAADRTQRLNNNMSGEESFVILGSSPLPSLCSNGLETGKEVKPQVELNAAPREVIWAQAEAQAEVSQQSTSQQSSLPATLPSAPNSLAASFLMGDLTPDVLKNSVYSQFPSLCSMQACAEDVVKLQRMMTEYMVLKQTLDKLNNTMQDYYKITQQWRLEATKREEDYQEQLKQCRVQIDTLSEENKQLKKEVQDNLEQMRLVEDIRQKEHDELRQSVSEKSALIMNMRVEIDRLQQNQLQSFEYITDADKTNAQNVNTALNKMKSDEHEQKIKELEQKIKELERQSSRLLAENVEFQDMKKVYIDEITCLKVTLTSAEELLKATRADVHQLKALDMQKTDEIAHLKTQIEIYKRDFEMERTDREKNAGEKEQYLVDLRALQRRNQELIEALAEAHKNKQSPSTSTTTPSSSLRSNLREEQRPVRVCKIAVLDPTGAAATTSESVLRCPICAKSFNALTVLQSHVNDCLDKN</sequence>
<dbReference type="EMBL" id="CP012524">
    <property type="protein sequence ID" value="ALC41911.1"/>
    <property type="molecule type" value="Genomic_DNA"/>
</dbReference>
<evidence type="ECO:0000256" key="1">
    <source>
        <dbReference type="ARBA" id="ARBA00004496"/>
    </source>
</evidence>
<keyword evidence="12" id="KW-1185">Reference proteome</keyword>
<keyword evidence="3" id="KW-0479">Metal-binding</keyword>
<dbReference type="PANTHER" id="PTHR31553:SF1">
    <property type="entry name" value="NF-KAPPA-B ESSENTIAL MODULATOR"/>
    <property type="match status" value="1"/>
</dbReference>
<dbReference type="InterPro" id="IPR051301">
    <property type="entry name" value="Optineurin/NFkB_EssMod"/>
</dbReference>
<gene>
    <name evidence="11" type="ORF">Dbus_chr2Rg1490</name>
</gene>
<dbReference type="GO" id="GO:0070530">
    <property type="term" value="F:K63-linked polyubiquitin modification-dependent protein binding"/>
    <property type="evidence" value="ECO:0007669"/>
    <property type="project" value="InterPro"/>
</dbReference>
<evidence type="ECO:0000313" key="11">
    <source>
        <dbReference type="EMBL" id="ALC41911.1"/>
    </source>
</evidence>
<feature type="domain" description="CCHC NOA-type" evidence="10">
    <location>
        <begin position="444"/>
        <end position="474"/>
    </location>
</feature>
<evidence type="ECO:0000256" key="2">
    <source>
        <dbReference type="ARBA" id="ARBA00022490"/>
    </source>
</evidence>
<evidence type="ECO:0000256" key="7">
    <source>
        <dbReference type="PROSITE-ProRule" id="PRU01142"/>
    </source>
</evidence>
<comment type="subcellular location">
    <subcellularLocation>
        <location evidence="1">Cytoplasm</location>
    </subcellularLocation>
</comment>
<accession>A0A0M5J7C3</accession>
<dbReference type="STRING" id="30019.A0A0M5J7C3"/>
<organism evidence="11 12">
    <name type="scientific">Drosophila busckii</name>
    <name type="common">Fruit fly</name>
    <dbReference type="NCBI Taxonomy" id="30019"/>
    <lineage>
        <taxon>Eukaryota</taxon>
        <taxon>Metazoa</taxon>
        <taxon>Ecdysozoa</taxon>
        <taxon>Arthropoda</taxon>
        <taxon>Hexapoda</taxon>
        <taxon>Insecta</taxon>
        <taxon>Pterygota</taxon>
        <taxon>Neoptera</taxon>
        <taxon>Endopterygota</taxon>
        <taxon>Diptera</taxon>
        <taxon>Brachycera</taxon>
        <taxon>Muscomorpha</taxon>
        <taxon>Ephydroidea</taxon>
        <taxon>Drosophilidae</taxon>
        <taxon>Drosophila</taxon>
    </lineage>
</organism>
<dbReference type="GO" id="GO:0005737">
    <property type="term" value="C:cytoplasm"/>
    <property type="evidence" value="ECO:0007669"/>
    <property type="project" value="UniProtKB-SubCell"/>
</dbReference>
<keyword evidence="5" id="KW-0862">Zinc</keyword>
<keyword evidence="4 7" id="KW-0863">Zinc-finger</keyword>
<reference evidence="11 12" key="1">
    <citation type="submission" date="2015-08" db="EMBL/GenBank/DDBJ databases">
        <title>Ancestral chromatin configuration constrains chromatin evolution on differentiating sex chromosomes in Drosophila.</title>
        <authorList>
            <person name="Zhou Q."/>
            <person name="Bachtrog D."/>
        </authorList>
    </citation>
    <scope>NUCLEOTIDE SEQUENCE [LARGE SCALE GENOMIC DNA]</scope>
    <source>
        <tissue evidence="11">Whole larvae</tissue>
    </source>
</reference>
<dbReference type="InterPro" id="IPR032419">
    <property type="entry name" value="CC2-LZ_dom"/>
</dbReference>
<evidence type="ECO:0000313" key="12">
    <source>
        <dbReference type="Proteomes" id="UP000494163"/>
    </source>
</evidence>